<evidence type="ECO:0000256" key="1">
    <source>
        <dbReference type="ARBA" id="ARBA00007623"/>
    </source>
</evidence>
<dbReference type="PROSITE" id="PS50203">
    <property type="entry name" value="CALPAIN_CAT"/>
    <property type="match status" value="1"/>
</dbReference>
<accession>A0A6S6SSM9</accession>
<dbReference type="SUPFAM" id="SSF54001">
    <property type="entry name" value="Cysteine proteinases"/>
    <property type="match status" value="1"/>
</dbReference>
<dbReference type="InterPro" id="IPR022684">
    <property type="entry name" value="Calpain_cysteine_protease"/>
</dbReference>
<dbReference type="PANTHER" id="PTHR10183">
    <property type="entry name" value="CALPAIN"/>
    <property type="match status" value="1"/>
</dbReference>
<evidence type="ECO:0000256" key="3">
    <source>
        <dbReference type="ARBA" id="ARBA00022801"/>
    </source>
</evidence>
<keyword evidence="2 5" id="KW-0645">Protease</keyword>
<gene>
    <name evidence="7" type="ORF">HELGO_WM36881</name>
</gene>
<evidence type="ECO:0000313" key="7">
    <source>
        <dbReference type="EMBL" id="CAA6810181.1"/>
    </source>
</evidence>
<dbReference type="AlphaFoldDB" id="A0A6S6SSM9"/>
<dbReference type="PRINTS" id="PR00704">
    <property type="entry name" value="CALPAIN"/>
</dbReference>
<dbReference type="PANTHER" id="PTHR10183:SF379">
    <property type="entry name" value="CALPAIN-5"/>
    <property type="match status" value="1"/>
</dbReference>
<sequence length="335" mass="36708">MATTSAEIVKLEGEVRHFKATLAKYQQMFSRDGTITATEAKHINDVKTIIGKVSARLATAKAKISPNVSDPAVTDRAERVARESSELGVSDATITDNIKYEYKEIVANLFATGHGDDNEIHPNDVKQGYLGDCYFLAAIQAIAQSNPAALKKLIKDNGDGTYDITLYVHKYFISWNRKPVIITVNATVPVAEGGTRPIYAGVGDQELWVLLLEKAYAQYKGDYGDIEGGYASKAMGVLLGENGDTFSTRALSDEDLAAKIQGALDGRQAITASSNTKTKKTESVIVDGQLIYYSHAYNLLKFEGGIVYLQNPHGRNHVQLSVSDFKRYYRIIAIQ</sequence>
<name>A0A6S6SSM9_9BACT</name>
<feature type="active site" evidence="5">
    <location>
        <position position="295"/>
    </location>
</feature>
<evidence type="ECO:0000259" key="6">
    <source>
        <dbReference type="PROSITE" id="PS50203"/>
    </source>
</evidence>
<dbReference type="GO" id="GO:0004198">
    <property type="term" value="F:calcium-dependent cysteine-type endopeptidase activity"/>
    <property type="evidence" value="ECO:0007669"/>
    <property type="project" value="InterPro"/>
</dbReference>
<feature type="active site" evidence="5">
    <location>
        <position position="311"/>
    </location>
</feature>
<dbReference type="Pfam" id="PF00648">
    <property type="entry name" value="Peptidase_C2"/>
    <property type="match status" value="1"/>
</dbReference>
<keyword evidence="4 5" id="KW-0788">Thiol protease</keyword>
<dbReference type="InterPro" id="IPR001300">
    <property type="entry name" value="Peptidase_C2_calpain_cat"/>
</dbReference>
<dbReference type="EMBL" id="CACVAQ010000162">
    <property type="protein sequence ID" value="CAA6810181.1"/>
    <property type="molecule type" value="Genomic_DNA"/>
</dbReference>
<proteinExistence type="inferred from homology"/>
<feature type="active site" evidence="5">
    <location>
        <position position="133"/>
    </location>
</feature>
<dbReference type="GO" id="GO:0006508">
    <property type="term" value="P:proteolysis"/>
    <property type="evidence" value="ECO:0007669"/>
    <property type="project" value="UniProtKB-KW"/>
</dbReference>
<organism evidence="7">
    <name type="scientific">uncultured Aureispira sp</name>
    <dbReference type="NCBI Taxonomy" id="1331704"/>
    <lineage>
        <taxon>Bacteria</taxon>
        <taxon>Pseudomonadati</taxon>
        <taxon>Bacteroidota</taxon>
        <taxon>Saprospiria</taxon>
        <taxon>Saprospirales</taxon>
        <taxon>Saprospiraceae</taxon>
        <taxon>Aureispira</taxon>
        <taxon>environmental samples</taxon>
    </lineage>
</organism>
<evidence type="ECO:0000256" key="4">
    <source>
        <dbReference type="ARBA" id="ARBA00022807"/>
    </source>
</evidence>
<comment type="similarity">
    <text evidence="1">Belongs to the peptidase C2 family.</text>
</comment>
<evidence type="ECO:0000256" key="5">
    <source>
        <dbReference type="PROSITE-ProRule" id="PRU00239"/>
    </source>
</evidence>
<dbReference type="InterPro" id="IPR038765">
    <property type="entry name" value="Papain-like_cys_pep_sf"/>
</dbReference>
<protein>
    <submittedName>
        <fullName evidence="7">Peptidase C2 calpain</fullName>
    </submittedName>
</protein>
<keyword evidence="3 5" id="KW-0378">Hydrolase</keyword>
<evidence type="ECO:0000256" key="2">
    <source>
        <dbReference type="ARBA" id="ARBA00022670"/>
    </source>
</evidence>
<feature type="domain" description="Calpain catalytic" evidence="6">
    <location>
        <begin position="122"/>
        <end position="335"/>
    </location>
</feature>
<reference evidence="7" key="1">
    <citation type="submission" date="2020-01" db="EMBL/GenBank/DDBJ databases">
        <authorList>
            <person name="Meier V. D."/>
            <person name="Meier V D."/>
        </authorList>
    </citation>
    <scope>NUCLEOTIDE SEQUENCE</scope>
    <source>
        <strain evidence="7">HLG_WM_MAG_10</strain>
    </source>
</reference>